<dbReference type="InterPro" id="IPR029063">
    <property type="entry name" value="SAM-dependent_MTases_sf"/>
</dbReference>
<sequence>MDHAPDRDAAVAARLRQAGSVFAEEEAASLVEGSTTAEHLESLVLARMAGQPLEHLVGHVVFHGLRVPVGPGIFVPRQRTAHLVDCALGLVRETSTVLDLCCGCGAIGYALSRAAECEIDVWATDLDEVSVGYASRLLPAGRVVRGDLFGGLPSTLRFDLIVANAPYVPTARVALMPPEARDHEPRAALDGGDDGLAVHRRMAGAAGRWMTSTGRFVTEIGEPQIVAATSLYRSAGFDVTISRDDEIDATALIAWRRAGR</sequence>
<dbReference type="Pfam" id="PF05175">
    <property type="entry name" value="MTS"/>
    <property type="match status" value="1"/>
</dbReference>
<reference evidence="2" key="1">
    <citation type="submission" date="2024-05" db="EMBL/GenBank/DDBJ databases">
        <authorList>
            <person name="Cai S.Y."/>
            <person name="Jin L.M."/>
            <person name="Li H.R."/>
        </authorList>
    </citation>
    <scope>NUCLEOTIDE SEQUENCE</scope>
    <source>
        <strain evidence="2">A5-74</strain>
    </source>
</reference>
<dbReference type="InterPro" id="IPR022446">
    <property type="entry name" value="MeTrfrase_put"/>
</dbReference>
<dbReference type="NCBIfam" id="TIGR03704">
    <property type="entry name" value="PrmC_rel_meth"/>
    <property type="match status" value="1"/>
</dbReference>
<dbReference type="AlphaFoldDB" id="A0AAU8DRP4"/>
<protein>
    <recommendedName>
        <fullName evidence="1">Methyltransferase small domain-containing protein</fullName>
    </recommendedName>
</protein>
<dbReference type="CDD" id="cd02440">
    <property type="entry name" value="AdoMet_MTases"/>
    <property type="match status" value="1"/>
</dbReference>
<dbReference type="Gene3D" id="3.40.50.150">
    <property type="entry name" value="Vaccinia Virus protein VP39"/>
    <property type="match status" value="1"/>
</dbReference>
<dbReference type="PANTHER" id="PTHR18895:SF74">
    <property type="entry name" value="MTRF1L RELEASE FACTOR GLUTAMINE METHYLTRANSFERASE"/>
    <property type="match status" value="1"/>
</dbReference>
<dbReference type="InterPro" id="IPR050320">
    <property type="entry name" value="N5-glutamine_MTase"/>
</dbReference>
<evidence type="ECO:0000313" key="2">
    <source>
        <dbReference type="EMBL" id="XCG64147.1"/>
    </source>
</evidence>
<name>A0AAU8DRP4_9ACTN</name>
<evidence type="ECO:0000259" key="1">
    <source>
        <dbReference type="Pfam" id="PF05175"/>
    </source>
</evidence>
<dbReference type="RefSeq" id="WP_353649760.1">
    <property type="nucleotide sequence ID" value="NZ_CP159218.1"/>
</dbReference>
<dbReference type="InterPro" id="IPR007848">
    <property type="entry name" value="Small_mtfrase_dom"/>
</dbReference>
<dbReference type="SUPFAM" id="SSF53335">
    <property type="entry name" value="S-adenosyl-L-methionine-dependent methyltransferases"/>
    <property type="match status" value="1"/>
</dbReference>
<dbReference type="EMBL" id="CP159218">
    <property type="protein sequence ID" value="XCG64147.1"/>
    <property type="molecule type" value="Genomic_DNA"/>
</dbReference>
<accession>A0AAU8DRP4</accession>
<feature type="domain" description="Methyltransferase small" evidence="1">
    <location>
        <begin position="93"/>
        <end position="168"/>
    </location>
</feature>
<dbReference type="PANTHER" id="PTHR18895">
    <property type="entry name" value="HEMK METHYLTRANSFERASE"/>
    <property type="match status" value="1"/>
</dbReference>
<organism evidence="2">
    <name type="scientific">Nakamurella sp. A5-74</name>
    <dbReference type="NCBI Taxonomy" id="3158264"/>
    <lineage>
        <taxon>Bacteria</taxon>
        <taxon>Bacillati</taxon>
        <taxon>Actinomycetota</taxon>
        <taxon>Actinomycetes</taxon>
        <taxon>Nakamurellales</taxon>
        <taxon>Nakamurellaceae</taxon>
        <taxon>Nakamurella</taxon>
    </lineage>
</organism>
<gene>
    <name evidence="2" type="ORF">ABLG96_02015</name>
</gene>
<proteinExistence type="predicted"/>